<evidence type="ECO:0000313" key="7">
    <source>
        <dbReference type="EMBL" id="MBP0615335.1"/>
    </source>
</evidence>
<dbReference type="Pfam" id="PF13505">
    <property type="entry name" value="OMP_b-brl"/>
    <property type="match status" value="1"/>
</dbReference>
<evidence type="ECO:0000256" key="4">
    <source>
        <dbReference type="ARBA" id="ARBA00023237"/>
    </source>
</evidence>
<dbReference type="Gene3D" id="2.40.160.20">
    <property type="match status" value="1"/>
</dbReference>
<evidence type="ECO:0000256" key="5">
    <source>
        <dbReference type="ARBA" id="ARBA00038306"/>
    </source>
</evidence>
<name>A0ABS4BHB5_9HYPH</name>
<dbReference type="Proteomes" id="UP000678276">
    <property type="component" value="Unassembled WGS sequence"/>
</dbReference>
<evidence type="ECO:0000259" key="6">
    <source>
        <dbReference type="Pfam" id="PF13505"/>
    </source>
</evidence>
<dbReference type="InterPro" id="IPR011250">
    <property type="entry name" value="OMP/PagP_B-barrel"/>
</dbReference>
<evidence type="ECO:0000256" key="2">
    <source>
        <dbReference type="ARBA" id="ARBA00022729"/>
    </source>
</evidence>
<protein>
    <submittedName>
        <fullName evidence="7">Porin family protein</fullName>
    </submittedName>
</protein>
<dbReference type="InterPro" id="IPR051692">
    <property type="entry name" value="OMP-like"/>
</dbReference>
<comment type="subcellular location">
    <subcellularLocation>
        <location evidence="1">Cell outer membrane</location>
    </subcellularLocation>
</comment>
<comment type="similarity">
    <text evidence="5">Belongs to the Omp25/RopB family.</text>
</comment>
<accession>A0ABS4BHB5</accession>
<comment type="caution">
    <text evidence="7">The sequence shown here is derived from an EMBL/GenBank/DDBJ whole genome shotgun (WGS) entry which is preliminary data.</text>
</comment>
<dbReference type="EMBL" id="JAGJCF010000003">
    <property type="protein sequence ID" value="MBP0615335.1"/>
    <property type="molecule type" value="Genomic_DNA"/>
</dbReference>
<keyword evidence="4" id="KW-0998">Cell outer membrane</keyword>
<feature type="domain" description="Outer membrane protein beta-barrel" evidence="6">
    <location>
        <begin position="22"/>
        <end position="224"/>
    </location>
</feature>
<keyword evidence="8" id="KW-1185">Reference proteome</keyword>
<evidence type="ECO:0000256" key="3">
    <source>
        <dbReference type="ARBA" id="ARBA00023136"/>
    </source>
</evidence>
<keyword evidence="2" id="KW-0732">Signal</keyword>
<dbReference type="PANTHER" id="PTHR34001:SF3">
    <property type="entry name" value="BLL7405 PROTEIN"/>
    <property type="match status" value="1"/>
</dbReference>
<evidence type="ECO:0000256" key="1">
    <source>
        <dbReference type="ARBA" id="ARBA00004442"/>
    </source>
</evidence>
<dbReference type="SUPFAM" id="SSF56925">
    <property type="entry name" value="OMPA-like"/>
    <property type="match status" value="1"/>
</dbReference>
<organism evidence="7 8">
    <name type="scientific">Jiella mangrovi</name>
    <dbReference type="NCBI Taxonomy" id="2821407"/>
    <lineage>
        <taxon>Bacteria</taxon>
        <taxon>Pseudomonadati</taxon>
        <taxon>Pseudomonadota</taxon>
        <taxon>Alphaproteobacteria</taxon>
        <taxon>Hyphomicrobiales</taxon>
        <taxon>Aurantimonadaceae</taxon>
        <taxon>Jiella</taxon>
    </lineage>
</organism>
<gene>
    <name evidence="7" type="ORF">J6595_07070</name>
</gene>
<reference evidence="7 8" key="1">
    <citation type="submission" date="2021-04" db="EMBL/GenBank/DDBJ databases">
        <title>Whole genome sequence of Jiella sp. KSK16Y-1.</title>
        <authorList>
            <person name="Tuo L."/>
        </authorList>
    </citation>
    <scope>NUCLEOTIDE SEQUENCE [LARGE SCALE GENOMIC DNA]</scope>
    <source>
        <strain evidence="7 8">KSK16Y-1</strain>
    </source>
</reference>
<proteinExistence type="inferred from homology"/>
<sequence length="224" mass="24126">MTSAAEAADVIYDAPVAVAPIVSAYDWSGFYVGIYGGYGSGDLTAESEGGVFHSLNDFADPLDDAKGGFYGGTLGYNYQIDNWVLGLEADFAGSDFDADFVSSDPEWHADLDWLLTVRPRVGYAFDKFLPYVTGGLAVGRVGIDTFDRVADDDGGSDSRTMTGYTVGAGVEYAVFDNLTLKAEYNYVDLGSREFDLTGGPADFFGVEDVDVDFHLGKIGLNYRF</sequence>
<dbReference type="PANTHER" id="PTHR34001">
    <property type="entry name" value="BLL7405 PROTEIN"/>
    <property type="match status" value="1"/>
</dbReference>
<dbReference type="InterPro" id="IPR027385">
    <property type="entry name" value="Beta-barrel_OMP"/>
</dbReference>
<evidence type="ECO:0000313" key="8">
    <source>
        <dbReference type="Proteomes" id="UP000678276"/>
    </source>
</evidence>
<keyword evidence="3" id="KW-0472">Membrane</keyword>